<dbReference type="Pfam" id="PF06964">
    <property type="entry name" value="Alpha-L-AF_C"/>
    <property type="match status" value="1"/>
</dbReference>
<dbReference type="PANTHER" id="PTHR43576:SF3">
    <property type="entry name" value="ALPHA-L-ARABINOFURANOSIDASE C"/>
    <property type="match status" value="1"/>
</dbReference>
<evidence type="ECO:0000313" key="10">
    <source>
        <dbReference type="Proteomes" id="UP000809273"/>
    </source>
</evidence>
<evidence type="ECO:0000256" key="2">
    <source>
        <dbReference type="ARBA" id="ARBA00007186"/>
    </source>
</evidence>
<dbReference type="InterPro" id="IPR013780">
    <property type="entry name" value="Glyco_hydro_b"/>
</dbReference>
<proteinExistence type="inferred from homology"/>
<dbReference type="InterPro" id="IPR017853">
    <property type="entry name" value="GH"/>
</dbReference>
<dbReference type="GO" id="GO:0000272">
    <property type="term" value="P:polysaccharide catabolic process"/>
    <property type="evidence" value="ECO:0007669"/>
    <property type="project" value="TreeGrafter"/>
</dbReference>
<dbReference type="Gene3D" id="3.20.20.80">
    <property type="entry name" value="Glycosidases"/>
    <property type="match status" value="1"/>
</dbReference>
<dbReference type="SUPFAM" id="SSF51445">
    <property type="entry name" value="(Trans)glycosidases"/>
    <property type="match status" value="1"/>
</dbReference>
<reference evidence="9" key="2">
    <citation type="submission" date="2021-01" db="EMBL/GenBank/DDBJ databases">
        <authorList>
            <person name="Hahn C.R."/>
            <person name="Youssef N.H."/>
            <person name="Elshahed M."/>
        </authorList>
    </citation>
    <scope>NUCLEOTIDE SEQUENCE</scope>
    <source>
        <strain evidence="9">Zod_Metabat.24</strain>
    </source>
</reference>
<reference evidence="9" key="1">
    <citation type="journal article" date="2021" name="Environ. Microbiol.">
        <title>Genomic characterization of three novel Desulfobacterota classes expand the metabolic and phylogenetic diversity of the phylum.</title>
        <authorList>
            <person name="Murphy C.L."/>
            <person name="Biggerstaff J."/>
            <person name="Eichhorn A."/>
            <person name="Ewing E."/>
            <person name="Shahan R."/>
            <person name="Soriano D."/>
            <person name="Stewart S."/>
            <person name="VanMol K."/>
            <person name="Walker R."/>
            <person name="Walters P."/>
            <person name="Elshahed M.S."/>
            <person name="Youssef N.H."/>
        </authorList>
    </citation>
    <scope>NUCLEOTIDE SEQUENCE</scope>
    <source>
        <strain evidence="9">Zod_Metabat.24</strain>
    </source>
</reference>
<organism evidence="9 10">
    <name type="scientific">Candidatus Zymogenus saltonus</name>
    <dbReference type="NCBI Taxonomy" id="2844893"/>
    <lineage>
        <taxon>Bacteria</taxon>
        <taxon>Deltaproteobacteria</taxon>
        <taxon>Candidatus Zymogenia</taxon>
        <taxon>Candidatus Zymogeniales</taxon>
        <taxon>Candidatus Zymogenaceae</taxon>
        <taxon>Candidatus Zymogenus</taxon>
    </lineage>
</organism>
<gene>
    <name evidence="9" type="ORF">JW984_06310</name>
</gene>
<dbReference type="Proteomes" id="UP000809273">
    <property type="component" value="Unassembled WGS sequence"/>
</dbReference>
<comment type="caution">
    <text evidence="9">The sequence shown here is derived from an EMBL/GenBank/DDBJ whole genome shotgun (WGS) entry which is preliminary data.</text>
</comment>
<dbReference type="Pfam" id="PF22848">
    <property type="entry name" value="ASD1_dom"/>
    <property type="match status" value="1"/>
</dbReference>
<dbReference type="Gene3D" id="2.60.40.1180">
    <property type="entry name" value="Golgi alpha-mannosidase II"/>
    <property type="match status" value="1"/>
</dbReference>
<comment type="subunit">
    <text evidence="3">Homohexamer; trimer of dimers.</text>
</comment>
<comment type="catalytic activity">
    <reaction evidence="1">
        <text>Hydrolysis of terminal non-reducing alpha-L-arabinofuranoside residues in alpha-L-arabinosides.</text>
        <dbReference type="EC" id="3.2.1.55"/>
    </reaction>
</comment>
<dbReference type="InterPro" id="IPR010720">
    <property type="entry name" value="Alpha-L-AF_C"/>
</dbReference>
<dbReference type="GO" id="GO:0046556">
    <property type="term" value="F:alpha-L-arabinofuranosidase activity"/>
    <property type="evidence" value="ECO:0007669"/>
    <property type="project" value="UniProtKB-EC"/>
</dbReference>
<evidence type="ECO:0000259" key="8">
    <source>
        <dbReference type="SMART" id="SM00813"/>
    </source>
</evidence>
<evidence type="ECO:0000256" key="4">
    <source>
        <dbReference type="ARBA" id="ARBA00012670"/>
    </source>
</evidence>
<keyword evidence="5" id="KW-0378">Hydrolase</keyword>
<feature type="domain" description="Alpha-L-arabinofuranosidase C-terminal" evidence="8">
    <location>
        <begin position="294"/>
        <end position="498"/>
    </location>
</feature>
<evidence type="ECO:0000256" key="7">
    <source>
        <dbReference type="ARBA" id="ARBA00023295"/>
    </source>
</evidence>
<dbReference type="EC" id="3.2.1.55" evidence="4"/>
<evidence type="ECO:0000256" key="3">
    <source>
        <dbReference type="ARBA" id="ARBA00011165"/>
    </source>
</evidence>
<protein>
    <recommendedName>
        <fullName evidence="4">non-reducing end alpha-L-arabinofuranosidase</fullName>
        <ecNumber evidence="4">3.2.1.55</ecNumber>
    </recommendedName>
</protein>
<evidence type="ECO:0000256" key="1">
    <source>
        <dbReference type="ARBA" id="ARBA00001462"/>
    </source>
</evidence>
<evidence type="ECO:0000313" key="9">
    <source>
        <dbReference type="EMBL" id="MBN1572795.1"/>
    </source>
</evidence>
<dbReference type="SUPFAM" id="SSF51011">
    <property type="entry name" value="Glycosyl hydrolase domain"/>
    <property type="match status" value="1"/>
</dbReference>
<keyword evidence="6" id="KW-0119">Carbohydrate metabolism</keyword>
<dbReference type="EMBL" id="JAFGIX010000029">
    <property type="protein sequence ID" value="MBN1572795.1"/>
    <property type="molecule type" value="Genomic_DNA"/>
</dbReference>
<dbReference type="PANTHER" id="PTHR43576">
    <property type="entry name" value="ALPHA-L-ARABINOFURANOSIDASE C-RELATED"/>
    <property type="match status" value="1"/>
</dbReference>
<dbReference type="AlphaFoldDB" id="A0A9D8PPB9"/>
<dbReference type="SMART" id="SM00813">
    <property type="entry name" value="Alpha-L-AF_C"/>
    <property type="match status" value="1"/>
</dbReference>
<sequence length="506" mass="57068">MANAKNARMVLDKDFVVGKIDERIFGSFLEHLGRAIYEGIYEPKHPKADKAGFRTDVSEIIKELQVPIVRYPGGNFVSGYNWEDGVGPVKDRPVKRDIAWETIETNEFGTNEFCAWAKDLDIDVMMTVNLGTRGVDEARNFVEYCNSPEGTYYADMRREHGVSDPHDIKLWCVGNEMDGFWQIGHKPADEYGKLARETAKVMRLVDPTIEIVVSGSSLREMPTFPQWDATVLDLAYEQVDYISLHTYFTNFDDNLKNYLALSVGMESYIRSVVAVCDYIKEKHGALKTMYLSFDEYNVWYHSRPGMVSQTGGWQVAPPILEDVYNFEDALLLGLALITLLRNADRIKVACLSQLVNVIAPIMTRANGPAWRQTIFYPYLHASLYGRGTALLPSIQSPTYMTQSFPILDVPFLDGIGTMREEAGELTIFAVNRDADSPLDFTCELRGFSEYKVLEHIVMTNDNPKATNTEENPDNVIPSKDGDASIDGGMVKALLPALSWNVIRLKR</sequence>
<comment type="similarity">
    <text evidence="2">Belongs to the glycosyl hydrolase 51 family.</text>
</comment>
<name>A0A9D8PPB9_9DELT</name>
<accession>A0A9D8PPB9</accession>
<evidence type="ECO:0000256" key="5">
    <source>
        <dbReference type="ARBA" id="ARBA00022801"/>
    </source>
</evidence>
<dbReference type="InterPro" id="IPR055235">
    <property type="entry name" value="ASD1_cat"/>
</dbReference>
<evidence type="ECO:0000256" key="6">
    <source>
        <dbReference type="ARBA" id="ARBA00023277"/>
    </source>
</evidence>
<dbReference type="GO" id="GO:0046373">
    <property type="term" value="P:L-arabinose metabolic process"/>
    <property type="evidence" value="ECO:0007669"/>
    <property type="project" value="InterPro"/>
</dbReference>
<keyword evidence="7" id="KW-0326">Glycosidase</keyword>